<accession>A0AC34QWA1</accession>
<dbReference type="Proteomes" id="UP000887576">
    <property type="component" value="Unplaced"/>
</dbReference>
<sequence length="144" mass="16181">MSVVWEKGVNTGKIDPMKFVSITSSTAAKIFNIYPKKGRIAENSDADIVIWDPQATKTISAKTHKQAVDYNIFEGMKVRGLAQYTISRGKVVYENSKLDVKPGTGKYIKLEPNCNYVFNAIRVREEVNKPICVHRCHPSKCVCN</sequence>
<dbReference type="WBParaSite" id="JU765_v2.g1989.t1">
    <property type="protein sequence ID" value="JU765_v2.g1989.t1"/>
    <property type="gene ID" value="JU765_v2.g1989"/>
</dbReference>
<proteinExistence type="predicted"/>
<name>A0AC34QWA1_9BILA</name>
<organism evidence="1 2">
    <name type="scientific">Panagrolaimus sp. JU765</name>
    <dbReference type="NCBI Taxonomy" id="591449"/>
    <lineage>
        <taxon>Eukaryota</taxon>
        <taxon>Metazoa</taxon>
        <taxon>Ecdysozoa</taxon>
        <taxon>Nematoda</taxon>
        <taxon>Chromadorea</taxon>
        <taxon>Rhabditida</taxon>
        <taxon>Tylenchina</taxon>
        <taxon>Panagrolaimomorpha</taxon>
        <taxon>Panagrolaimoidea</taxon>
        <taxon>Panagrolaimidae</taxon>
        <taxon>Panagrolaimus</taxon>
    </lineage>
</organism>
<protein>
    <submittedName>
        <fullName evidence="2">Amidohydrolase-related domain-containing protein</fullName>
    </submittedName>
</protein>
<evidence type="ECO:0000313" key="2">
    <source>
        <dbReference type="WBParaSite" id="JU765_v2.g1989.t1"/>
    </source>
</evidence>
<reference evidence="2" key="1">
    <citation type="submission" date="2022-11" db="UniProtKB">
        <authorList>
            <consortium name="WormBaseParasite"/>
        </authorList>
    </citation>
    <scope>IDENTIFICATION</scope>
</reference>
<evidence type="ECO:0000313" key="1">
    <source>
        <dbReference type="Proteomes" id="UP000887576"/>
    </source>
</evidence>